<protein>
    <submittedName>
        <fullName evidence="2">Uncharacterized protein</fullName>
    </submittedName>
</protein>
<sequence>DSKKKRDSVVGHNITKMNRKMSRVTFQESPKDERAPKQTSSAVGTGVKSTPQFQVGNGSATRTGSTEAAFTLKGLLAAKRLTKELK</sequence>
<dbReference type="EMBL" id="JANPWB010000007">
    <property type="protein sequence ID" value="KAJ1170311.1"/>
    <property type="molecule type" value="Genomic_DNA"/>
</dbReference>
<feature type="non-terminal residue" evidence="2">
    <location>
        <position position="86"/>
    </location>
</feature>
<name>A0AAV7T1V3_PLEWA</name>
<feature type="non-terminal residue" evidence="2">
    <location>
        <position position="1"/>
    </location>
</feature>
<reference evidence="2" key="1">
    <citation type="journal article" date="2022" name="bioRxiv">
        <title>Sequencing and chromosome-scale assembly of the giantPleurodeles waltlgenome.</title>
        <authorList>
            <person name="Brown T."/>
            <person name="Elewa A."/>
            <person name="Iarovenko S."/>
            <person name="Subramanian E."/>
            <person name="Araus A.J."/>
            <person name="Petzold A."/>
            <person name="Susuki M."/>
            <person name="Suzuki K.-i.T."/>
            <person name="Hayashi T."/>
            <person name="Toyoda A."/>
            <person name="Oliveira C."/>
            <person name="Osipova E."/>
            <person name="Leigh N.D."/>
            <person name="Simon A."/>
            <person name="Yun M.H."/>
        </authorList>
    </citation>
    <scope>NUCLEOTIDE SEQUENCE</scope>
    <source>
        <strain evidence="2">20211129_DDA</strain>
        <tissue evidence="2">Liver</tissue>
    </source>
</reference>
<dbReference type="AlphaFoldDB" id="A0AAV7T1V3"/>
<comment type="caution">
    <text evidence="2">The sequence shown here is derived from an EMBL/GenBank/DDBJ whole genome shotgun (WGS) entry which is preliminary data.</text>
</comment>
<evidence type="ECO:0000313" key="3">
    <source>
        <dbReference type="Proteomes" id="UP001066276"/>
    </source>
</evidence>
<evidence type="ECO:0000256" key="1">
    <source>
        <dbReference type="SAM" id="MobiDB-lite"/>
    </source>
</evidence>
<feature type="region of interest" description="Disordered" evidence="1">
    <location>
        <begin position="23"/>
        <end position="66"/>
    </location>
</feature>
<gene>
    <name evidence="2" type="ORF">NDU88_002189</name>
</gene>
<feature type="compositionally biased region" description="Polar residues" evidence="1">
    <location>
        <begin position="37"/>
        <end position="66"/>
    </location>
</feature>
<proteinExistence type="predicted"/>
<evidence type="ECO:0000313" key="2">
    <source>
        <dbReference type="EMBL" id="KAJ1170311.1"/>
    </source>
</evidence>
<organism evidence="2 3">
    <name type="scientific">Pleurodeles waltl</name>
    <name type="common">Iberian ribbed newt</name>
    <dbReference type="NCBI Taxonomy" id="8319"/>
    <lineage>
        <taxon>Eukaryota</taxon>
        <taxon>Metazoa</taxon>
        <taxon>Chordata</taxon>
        <taxon>Craniata</taxon>
        <taxon>Vertebrata</taxon>
        <taxon>Euteleostomi</taxon>
        <taxon>Amphibia</taxon>
        <taxon>Batrachia</taxon>
        <taxon>Caudata</taxon>
        <taxon>Salamandroidea</taxon>
        <taxon>Salamandridae</taxon>
        <taxon>Pleurodelinae</taxon>
        <taxon>Pleurodeles</taxon>
    </lineage>
</organism>
<accession>A0AAV7T1V3</accession>
<keyword evidence="3" id="KW-1185">Reference proteome</keyword>
<dbReference type="Proteomes" id="UP001066276">
    <property type="component" value="Chromosome 4_1"/>
</dbReference>